<dbReference type="Proteomes" id="UP000320762">
    <property type="component" value="Unassembled WGS sequence"/>
</dbReference>
<organism evidence="1 2">
    <name type="scientific">Schizophyllum amplum</name>
    <dbReference type="NCBI Taxonomy" id="97359"/>
    <lineage>
        <taxon>Eukaryota</taxon>
        <taxon>Fungi</taxon>
        <taxon>Dikarya</taxon>
        <taxon>Basidiomycota</taxon>
        <taxon>Agaricomycotina</taxon>
        <taxon>Agaricomycetes</taxon>
        <taxon>Agaricomycetidae</taxon>
        <taxon>Agaricales</taxon>
        <taxon>Schizophyllaceae</taxon>
        <taxon>Schizophyllum</taxon>
    </lineage>
</organism>
<name>A0A550BT71_9AGAR</name>
<evidence type="ECO:0000313" key="2">
    <source>
        <dbReference type="Proteomes" id="UP000320762"/>
    </source>
</evidence>
<feature type="non-terminal residue" evidence="1">
    <location>
        <position position="113"/>
    </location>
</feature>
<gene>
    <name evidence="1" type="ORF">BD626DRAFT_587828</name>
</gene>
<protein>
    <submittedName>
        <fullName evidence="1">Uncharacterized protein</fullName>
    </submittedName>
</protein>
<comment type="caution">
    <text evidence="1">The sequence shown here is derived from an EMBL/GenBank/DDBJ whole genome shotgun (WGS) entry which is preliminary data.</text>
</comment>
<proteinExistence type="predicted"/>
<accession>A0A550BT71</accession>
<dbReference type="EMBL" id="VDMD01000099">
    <property type="protein sequence ID" value="TRM55745.1"/>
    <property type="molecule type" value="Genomic_DNA"/>
</dbReference>
<sequence length="113" mass="12757">MKHVPLSAIAGAFYALFSVKPALRDLFDQTPHVHQLAFDLLLRVDDYCVVSEALAREDNFYPLFGVLKPALLLSDGFARIIPMRLVPDSRALDVILPIVGGRLRRLHRCCLRM</sequence>
<keyword evidence="2" id="KW-1185">Reference proteome</keyword>
<evidence type="ECO:0000313" key="1">
    <source>
        <dbReference type="EMBL" id="TRM55745.1"/>
    </source>
</evidence>
<dbReference type="AlphaFoldDB" id="A0A550BT71"/>
<reference evidence="1 2" key="1">
    <citation type="journal article" date="2019" name="New Phytol.">
        <title>Comparative genomics reveals unique wood-decay strategies and fruiting body development in the Schizophyllaceae.</title>
        <authorList>
            <person name="Almasi E."/>
            <person name="Sahu N."/>
            <person name="Krizsan K."/>
            <person name="Balint B."/>
            <person name="Kovacs G.M."/>
            <person name="Kiss B."/>
            <person name="Cseklye J."/>
            <person name="Drula E."/>
            <person name="Henrissat B."/>
            <person name="Nagy I."/>
            <person name="Chovatia M."/>
            <person name="Adam C."/>
            <person name="LaButti K."/>
            <person name="Lipzen A."/>
            <person name="Riley R."/>
            <person name="Grigoriev I.V."/>
            <person name="Nagy L.G."/>
        </authorList>
    </citation>
    <scope>NUCLEOTIDE SEQUENCE [LARGE SCALE GENOMIC DNA]</scope>
    <source>
        <strain evidence="1 2">NL-1724</strain>
    </source>
</reference>